<sequence>MDAKVYLQSFGWTEGQPLKKGGLKKPILVKHKKDTKGLGHDSNGADMWWEKLFDGQLKGLEVSNGDSGNGVSFKHKNETVLKNLNKNMSPLYRMFVKGEGLEGTVGKTDHIKEEHVTDLASKAAAEMEKLTSTSLLETGKMKEKKKSKSKGNTEQDKADKSKRKLKKEKEKKSKKKRAKKELEAISVKDKANSKKRRKIGGANVDSEDVIVDRKKRKRDGRTEGSKRRIYS</sequence>
<name>A0A8X7NNA3_CANPA</name>
<dbReference type="AlphaFoldDB" id="A0A8X7NNA3"/>
<dbReference type="GO" id="GO:0005730">
    <property type="term" value="C:nucleolus"/>
    <property type="evidence" value="ECO:0007669"/>
    <property type="project" value="EnsemblFungi"/>
</dbReference>
<evidence type="ECO:0008006" key="4">
    <source>
        <dbReference type="Google" id="ProtNLM"/>
    </source>
</evidence>
<feature type="compositionally biased region" description="Basic and acidic residues" evidence="1">
    <location>
        <begin position="180"/>
        <end position="192"/>
    </location>
</feature>
<dbReference type="OrthoDB" id="3366546at2759"/>
<proteinExistence type="predicted"/>
<dbReference type="InterPro" id="IPR050656">
    <property type="entry name" value="PINX1"/>
</dbReference>
<dbReference type="PANTHER" id="PTHR23149:SF26">
    <property type="entry name" value="PROTEIN TMA23"/>
    <property type="match status" value="1"/>
</dbReference>
<reference evidence="2" key="1">
    <citation type="submission" date="2020-03" db="EMBL/GenBank/DDBJ databases">
        <title>FDA dAtabase for Regulatory Grade micrObial Sequences (FDA-ARGOS): Supporting development and validation of Infectious Disease Dx tests.</title>
        <authorList>
            <person name="Campos J."/>
            <person name="Goldberg B."/>
            <person name="Tallon L."/>
            <person name="Sadzewicz L."/>
            <person name="Vavikolanu K."/>
            <person name="Mehta A."/>
            <person name="Aluvathingal J."/>
            <person name="Nadendla S."/>
            <person name="Nandy P."/>
            <person name="Geyer C."/>
            <person name="Yan Y."/>
            <person name="Sichtig H."/>
        </authorList>
    </citation>
    <scope>NUCLEOTIDE SEQUENCE [LARGE SCALE GENOMIC DNA]</scope>
    <source>
        <strain evidence="2">FDAARGOS_652</strain>
    </source>
</reference>
<dbReference type="PANTHER" id="PTHR23149">
    <property type="entry name" value="G PATCH DOMAIN CONTAINING PROTEIN"/>
    <property type="match status" value="1"/>
</dbReference>
<gene>
    <name evidence="2" type="ORF">FOB60_003136</name>
</gene>
<feature type="compositionally biased region" description="Basic and acidic residues" evidence="1">
    <location>
        <begin position="220"/>
        <end position="231"/>
    </location>
</feature>
<protein>
    <recommendedName>
        <fullName evidence="4">G-patch domain-containing protein</fullName>
    </recommendedName>
</protein>
<dbReference type="Proteomes" id="UP000590412">
    <property type="component" value="Unassembled WGS sequence"/>
</dbReference>
<comment type="caution">
    <text evidence="2">The sequence shown here is derived from an EMBL/GenBank/DDBJ whole genome shotgun (WGS) entry which is preliminary data.</text>
</comment>
<evidence type="ECO:0000256" key="1">
    <source>
        <dbReference type="SAM" id="MobiDB-lite"/>
    </source>
</evidence>
<organism evidence="2 3">
    <name type="scientific">Candida parapsilosis</name>
    <name type="common">Yeast</name>
    <dbReference type="NCBI Taxonomy" id="5480"/>
    <lineage>
        <taxon>Eukaryota</taxon>
        <taxon>Fungi</taxon>
        <taxon>Dikarya</taxon>
        <taxon>Ascomycota</taxon>
        <taxon>Saccharomycotina</taxon>
        <taxon>Pichiomycetes</taxon>
        <taxon>Debaryomycetaceae</taxon>
        <taxon>Candida/Lodderomyces clade</taxon>
        <taxon>Candida</taxon>
    </lineage>
</organism>
<feature type="region of interest" description="Disordered" evidence="1">
    <location>
        <begin position="131"/>
        <end position="231"/>
    </location>
</feature>
<accession>A0A8X7NNA3</accession>
<evidence type="ECO:0000313" key="3">
    <source>
        <dbReference type="Proteomes" id="UP000590412"/>
    </source>
</evidence>
<evidence type="ECO:0000313" key="2">
    <source>
        <dbReference type="EMBL" id="KAF6052880.1"/>
    </source>
</evidence>
<dbReference type="EMBL" id="JABWAB010000004">
    <property type="protein sequence ID" value="KAF6052880.1"/>
    <property type="molecule type" value="Genomic_DNA"/>
</dbReference>
<dbReference type="GO" id="GO:0042274">
    <property type="term" value="P:ribosomal small subunit biogenesis"/>
    <property type="evidence" value="ECO:0007669"/>
    <property type="project" value="EnsemblFungi"/>
</dbReference>